<proteinExistence type="predicted"/>
<dbReference type="AlphaFoldDB" id="A0A8S2RQP0"/>
<feature type="non-terminal residue" evidence="2">
    <location>
        <position position="107"/>
    </location>
</feature>
<feature type="non-terminal residue" evidence="2">
    <location>
        <position position="1"/>
    </location>
</feature>
<feature type="compositionally biased region" description="Polar residues" evidence="1">
    <location>
        <begin position="72"/>
        <end position="87"/>
    </location>
</feature>
<evidence type="ECO:0000313" key="2">
    <source>
        <dbReference type="EMBL" id="CAF4174930.1"/>
    </source>
</evidence>
<gene>
    <name evidence="2" type="ORF">BYL167_LOCUS22561</name>
    <name evidence="3" type="ORF">GIL414_LOCUS25766</name>
</gene>
<dbReference type="EMBL" id="CAJOBH010013372">
    <property type="protein sequence ID" value="CAF4174930.1"/>
    <property type="molecule type" value="Genomic_DNA"/>
</dbReference>
<evidence type="ECO:0000313" key="4">
    <source>
        <dbReference type="Proteomes" id="UP000681967"/>
    </source>
</evidence>
<feature type="compositionally biased region" description="Low complexity" evidence="1">
    <location>
        <begin position="42"/>
        <end position="51"/>
    </location>
</feature>
<evidence type="ECO:0000313" key="3">
    <source>
        <dbReference type="EMBL" id="CAF4299230.1"/>
    </source>
</evidence>
<dbReference type="EMBL" id="CAJOBJ010035862">
    <property type="protein sequence ID" value="CAF4299230.1"/>
    <property type="molecule type" value="Genomic_DNA"/>
</dbReference>
<dbReference type="Proteomes" id="UP000681720">
    <property type="component" value="Unassembled WGS sequence"/>
</dbReference>
<name>A0A8S2RQP0_9BILA</name>
<feature type="compositionally biased region" description="Low complexity" evidence="1">
    <location>
        <begin position="88"/>
        <end position="99"/>
    </location>
</feature>
<feature type="region of interest" description="Disordered" evidence="1">
    <location>
        <begin position="1"/>
        <end position="107"/>
    </location>
</feature>
<evidence type="ECO:0000256" key="1">
    <source>
        <dbReference type="SAM" id="MobiDB-lite"/>
    </source>
</evidence>
<dbReference type="Proteomes" id="UP000681967">
    <property type="component" value="Unassembled WGS sequence"/>
</dbReference>
<protein>
    <submittedName>
        <fullName evidence="2">Uncharacterized protein</fullName>
    </submittedName>
</protein>
<reference evidence="2" key="1">
    <citation type="submission" date="2021-02" db="EMBL/GenBank/DDBJ databases">
        <authorList>
            <person name="Nowell W R."/>
        </authorList>
    </citation>
    <scope>NUCLEOTIDE SEQUENCE</scope>
</reference>
<organism evidence="2 4">
    <name type="scientific">Rotaria magnacalcarata</name>
    <dbReference type="NCBI Taxonomy" id="392030"/>
    <lineage>
        <taxon>Eukaryota</taxon>
        <taxon>Metazoa</taxon>
        <taxon>Spiralia</taxon>
        <taxon>Gnathifera</taxon>
        <taxon>Rotifera</taxon>
        <taxon>Eurotatoria</taxon>
        <taxon>Bdelloidea</taxon>
        <taxon>Philodinida</taxon>
        <taxon>Philodinidae</taxon>
        <taxon>Rotaria</taxon>
    </lineage>
</organism>
<accession>A0A8S2RQP0</accession>
<comment type="caution">
    <text evidence="2">The sequence shown here is derived from an EMBL/GenBank/DDBJ whole genome shotgun (WGS) entry which is preliminary data.</text>
</comment>
<sequence length="107" mass="12511">NLSTIFRRGGRGGGDEGDDRNQLHLNDYVAPNQRGRGGGGYRQQQQQQQYYEEGTDYRRRPPPFAKPRNDRTNNFNFEDYNRPSSHANNRGRGNRNNYNEQQAPPRR</sequence>